<dbReference type="EMBL" id="WBVS01000008">
    <property type="protein sequence ID" value="KAB7787351.1"/>
    <property type="molecule type" value="Genomic_DNA"/>
</dbReference>
<keyword evidence="4" id="KW-1185">Reference proteome</keyword>
<organism evidence="3 4">
    <name type="scientific">Bifidobacterium cebidarum</name>
    <dbReference type="NCBI Taxonomy" id="2650773"/>
    <lineage>
        <taxon>Bacteria</taxon>
        <taxon>Bacillati</taxon>
        <taxon>Actinomycetota</taxon>
        <taxon>Actinomycetes</taxon>
        <taxon>Bifidobacteriales</taxon>
        <taxon>Bifidobacteriaceae</taxon>
        <taxon>Bifidobacterium</taxon>
    </lineage>
</organism>
<keyword evidence="1" id="KW-0812">Transmembrane</keyword>
<protein>
    <submittedName>
        <fullName evidence="3">DUF58 domain-containing protein</fullName>
    </submittedName>
</protein>
<evidence type="ECO:0000256" key="1">
    <source>
        <dbReference type="SAM" id="Phobius"/>
    </source>
</evidence>
<feature type="domain" description="DUF58" evidence="2">
    <location>
        <begin position="222"/>
        <end position="287"/>
    </location>
</feature>
<accession>A0A6I1G8B2</accession>
<comment type="caution">
    <text evidence="3">The sequence shown here is derived from an EMBL/GenBank/DDBJ whole genome shotgun (WGS) entry which is preliminary data.</text>
</comment>
<dbReference type="Pfam" id="PF01882">
    <property type="entry name" value="DUF58"/>
    <property type="match status" value="1"/>
</dbReference>
<keyword evidence="1" id="KW-0472">Membrane</keyword>
<proteinExistence type="predicted"/>
<dbReference type="InterPro" id="IPR002881">
    <property type="entry name" value="DUF58"/>
</dbReference>
<keyword evidence="1" id="KW-1133">Transmembrane helix</keyword>
<sequence length="408" mass="44849">MATPSVVPSRLRHRHDHGLSRFVERAKHAFGEYISPWGWVVTVASMACFVLFPLLGWHGLLVFGIMAAVMIIAAIVLSVGNTRFEARISASKHRVTVGDCVNIDVDISNTGKSATTSAHGDLPIGVHHERFNIPMLAPGQAKQTKLTFRTVSRAVLSIGPLRIRKGDPFGLIRHEKQLAERLTVFIHPKTVRLSTLNAGIPRDLEGHPSGQIVDDDLDFYGLREYMPGDDVRNVHWLSSAKTGALMIRQYEATKRTDTSLTIDINPDDYGSAEEFEMAVSVHASIGVACLIQHRPVCMHAGQSHDRPRNAMELLDEASGIGPSRTDLPNLADSTLRHTPDASFYYFTVGALKTIDPIKRMVKALPRSARCVVVQVRSGANRAIRQFSNFTLATIGELDDLPIIMGVLA</sequence>
<feature type="transmembrane region" description="Helical" evidence="1">
    <location>
        <begin position="61"/>
        <end position="84"/>
    </location>
</feature>
<gene>
    <name evidence="3" type="ORF">F7D08_1526</name>
</gene>
<dbReference type="Proteomes" id="UP000468413">
    <property type="component" value="Unassembled WGS sequence"/>
</dbReference>
<evidence type="ECO:0000313" key="3">
    <source>
        <dbReference type="EMBL" id="KAB7787351.1"/>
    </source>
</evidence>
<dbReference type="RefSeq" id="WP_152210097.1">
    <property type="nucleotide sequence ID" value="NZ_WBVS01000008.1"/>
</dbReference>
<evidence type="ECO:0000259" key="2">
    <source>
        <dbReference type="Pfam" id="PF01882"/>
    </source>
</evidence>
<feature type="transmembrane region" description="Helical" evidence="1">
    <location>
        <begin position="37"/>
        <end position="55"/>
    </location>
</feature>
<reference evidence="3 4" key="1">
    <citation type="submission" date="2019-09" db="EMBL/GenBank/DDBJ databases">
        <title>Characterization of the phylogenetic diversity of two novel species belonging to the genus Bifidobacterium: Bifidobacterium cebidarum sp. nov. and Bifidobacterium leontopitheci sp. nov.</title>
        <authorList>
            <person name="Lugli G.A."/>
            <person name="Duranti S."/>
            <person name="Milani C."/>
            <person name="Turroni F."/>
            <person name="Ventura M."/>
        </authorList>
    </citation>
    <scope>NUCLEOTIDE SEQUENCE [LARGE SCALE GENOMIC DNA]</scope>
    <source>
        <strain evidence="3 4">LMG 31469</strain>
    </source>
</reference>
<dbReference type="PANTHER" id="PTHR34351">
    <property type="entry name" value="SLR1927 PROTEIN-RELATED"/>
    <property type="match status" value="1"/>
</dbReference>
<name>A0A6I1G8B2_9BIFI</name>
<evidence type="ECO:0000313" key="4">
    <source>
        <dbReference type="Proteomes" id="UP000468413"/>
    </source>
</evidence>
<dbReference type="AlphaFoldDB" id="A0A6I1G8B2"/>